<accession>A0ABT6FAY5</accession>
<evidence type="ECO:0000313" key="3">
    <source>
        <dbReference type="Proteomes" id="UP001216907"/>
    </source>
</evidence>
<feature type="compositionally biased region" description="Low complexity" evidence="1">
    <location>
        <begin position="388"/>
        <end position="418"/>
    </location>
</feature>
<dbReference type="EMBL" id="JARRAG010000002">
    <property type="protein sequence ID" value="MDG3004758.1"/>
    <property type="molecule type" value="Genomic_DNA"/>
</dbReference>
<comment type="caution">
    <text evidence="2">The sequence shown here is derived from an EMBL/GenBank/DDBJ whole genome shotgun (WGS) entry which is preliminary data.</text>
</comment>
<keyword evidence="3" id="KW-1185">Reference proteome</keyword>
<feature type="region of interest" description="Disordered" evidence="1">
    <location>
        <begin position="376"/>
        <end position="493"/>
    </location>
</feature>
<reference evidence="2 3" key="1">
    <citation type="submission" date="2023-03" db="EMBL/GenBank/DDBJ databases">
        <title>Paludisphaera mucosa sp. nov. a novel planctomycete from northern fen.</title>
        <authorList>
            <person name="Ivanova A."/>
        </authorList>
    </citation>
    <scope>NUCLEOTIDE SEQUENCE [LARGE SCALE GENOMIC DNA]</scope>
    <source>
        <strain evidence="2 3">Pla2</strain>
    </source>
</reference>
<dbReference type="Proteomes" id="UP001216907">
    <property type="component" value="Unassembled WGS sequence"/>
</dbReference>
<sequence>MGAGRWRDRYNEALRDREVVVLADNDDPGRRHLLLPDLPPKGDFSDWLDAGGSVGELGRLAAAALADPGPASATPGETAPTDAAASRRGAEGDVLEAARPHFAALAIEFGLRVVSESPNERGWLKCRAVDRDDARPSAGFNVETGVYHDFGAGGRLSFLALATRLKPEAFPDERVVLDHLAERFGAARPGEAWEPPLPFHDVDPPPFPTDALAGWQRDFIEAEATATQTPPDLAAMLVLSVTAAACAGKVVVGVNGGYEEPVNIFTVTAQPSASRKTAVFRDVAAPIEEHERDLDARSAPAIAEARNLKAIDERALEDLQRRAAKAKGPDRKSLVAQADELARRLAAAPPRPPRLLADDATAESLGSLLAENGGMMGVFSPEGGRSSTSWPAATPRTRTRRSTASSSRGTPATPSASTGKAGRRSTSPGPPSPSGWPSSRRSSGGWAGSQARGVAGSRPDSCSPCPAASSAAGSSPRPPSPKASSGRTARACWPSWVSRRTRTPRLTACLESRFPDLPAGHQVDHRQLHERFAAARRFLVALAEPARPTEPGEGAFHPPSEGDHHERLRPRLLRHHLQPDLVPRPQVAEPFGDPAVVDRVGDDQPQPAEAAPQRLQDQPRPVAVLNVGGMDLH</sequence>
<dbReference type="InterPro" id="IPR025048">
    <property type="entry name" value="DUF3987"/>
</dbReference>
<dbReference type="Pfam" id="PF13148">
    <property type="entry name" value="DUF3987"/>
    <property type="match status" value="1"/>
</dbReference>
<proteinExistence type="predicted"/>
<organism evidence="2 3">
    <name type="scientific">Paludisphaera mucosa</name>
    <dbReference type="NCBI Taxonomy" id="3030827"/>
    <lineage>
        <taxon>Bacteria</taxon>
        <taxon>Pseudomonadati</taxon>
        <taxon>Planctomycetota</taxon>
        <taxon>Planctomycetia</taxon>
        <taxon>Isosphaerales</taxon>
        <taxon>Isosphaeraceae</taxon>
        <taxon>Paludisphaera</taxon>
    </lineage>
</organism>
<evidence type="ECO:0000313" key="2">
    <source>
        <dbReference type="EMBL" id="MDG3004758.1"/>
    </source>
</evidence>
<feature type="region of interest" description="Disordered" evidence="1">
    <location>
        <begin position="67"/>
        <end position="88"/>
    </location>
</feature>
<feature type="region of interest" description="Disordered" evidence="1">
    <location>
        <begin position="582"/>
        <end position="633"/>
    </location>
</feature>
<evidence type="ECO:0000256" key="1">
    <source>
        <dbReference type="SAM" id="MobiDB-lite"/>
    </source>
</evidence>
<name>A0ABT6FAY5_9BACT</name>
<feature type="compositionally biased region" description="Low complexity" evidence="1">
    <location>
        <begin position="435"/>
        <end position="475"/>
    </location>
</feature>
<protein>
    <submittedName>
        <fullName evidence="2">DUF3987 domain-containing protein</fullName>
    </submittedName>
</protein>
<gene>
    <name evidence="2" type="ORF">PZE19_13300</name>
</gene>